<dbReference type="InterPro" id="IPR052566">
    <property type="entry name" value="Non-lysos_glucosylceramidase"/>
</dbReference>
<accession>A0A3P6R7K4</accession>
<dbReference type="PANTHER" id="PTHR12654:SF0">
    <property type="entry name" value="NON-LYSOSOMAL GLUCOSYLCERAMIDASE"/>
    <property type="match status" value="1"/>
</dbReference>
<dbReference type="GO" id="GO:0008422">
    <property type="term" value="F:beta-glucosidase activity"/>
    <property type="evidence" value="ECO:0007669"/>
    <property type="project" value="TreeGrafter"/>
</dbReference>
<protein>
    <recommendedName>
        <fullName evidence="2">Glycosyl-hydrolase family 116 catalytic region domain-containing protein</fullName>
    </recommendedName>
</protein>
<evidence type="ECO:0000256" key="1">
    <source>
        <dbReference type="SAM" id="SignalP"/>
    </source>
</evidence>
<dbReference type="EMBL" id="UYRU01015490">
    <property type="protein sequence ID" value="VDK51210.1"/>
    <property type="molecule type" value="Genomic_DNA"/>
</dbReference>
<dbReference type="PANTHER" id="PTHR12654">
    <property type="entry name" value="BILE ACID BETA-GLUCOSIDASE-RELATED"/>
    <property type="match status" value="1"/>
</dbReference>
<reference evidence="3 4" key="1">
    <citation type="submission" date="2018-11" db="EMBL/GenBank/DDBJ databases">
        <authorList>
            <consortium name="Pathogen Informatics"/>
        </authorList>
    </citation>
    <scope>NUCLEOTIDE SEQUENCE [LARGE SCALE GENOMIC DNA]</scope>
</reference>
<keyword evidence="4" id="KW-1185">Reference proteome</keyword>
<proteinExistence type="predicted"/>
<sequence length="148" mass="16963">MIVFVLAFFLIVYEQTEWTDHCANILPHDAVVRSLRSIVKLNWKGAESGQIGAVNGVLPKGQFDTSNMQSEEFWVAVNYCLGSLLMLEDMPEDGFELTRVCFEHVYDELGLHFQTPEAYTKDRTYRSLGYMRPLAFWSIHQALKLIGP</sequence>
<dbReference type="InterPro" id="IPR006775">
    <property type="entry name" value="GH116_catalytic"/>
</dbReference>
<dbReference type="Pfam" id="PF04685">
    <property type="entry name" value="DUF608"/>
    <property type="match status" value="1"/>
</dbReference>
<feature type="domain" description="Glycosyl-hydrolase family 116 catalytic region" evidence="2">
    <location>
        <begin position="22"/>
        <end position="139"/>
    </location>
</feature>
<dbReference type="OrthoDB" id="730489at2759"/>
<feature type="signal peptide" evidence="1">
    <location>
        <begin position="1"/>
        <end position="18"/>
    </location>
</feature>
<evidence type="ECO:0000313" key="3">
    <source>
        <dbReference type="EMBL" id="VDK51210.1"/>
    </source>
</evidence>
<keyword evidence="1" id="KW-0732">Signal</keyword>
<evidence type="ECO:0000313" key="4">
    <source>
        <dbReference type="Proteomes" id="UP000281553"/>
    </source>
</evidence>
<evidence type="ECO:0000259" key="2">
    <source>
        <dbReference type="Pfam" id="PF04685"/>
    </source>
</evidence>
<organism evidence="3 4">
    <name type="scientific">Dibothriocephalus latus</name>
    <name type="common">Fish tapeworm</name>
    <name type="synonym">Diphyllobothrium latum</name>
    <dbReference type="NCBI Taxonomy" id="60516"/>
    <lineage>
        <taxon>Eukaryota</taxon>
        <taxon>Metazoa</taxon>
        <taxon>Spiralia</taxon>
        <taxon>Lophotrochozoa</taxon>
        <taxon>Platyhelminthes</taxon>
        <taxon>Cestoda</taxon>
        <taxon>Eucestoda</taxon>
        <taxon>Diphyllobothriidea</taxon>
        <taxon>Diphyllobothriidae</taxon>
        <taxon>Dibothriocephalus</taxon>
    </lineage>
</organism>
<gene>
    <name evidence="3" type="ORF">DILT_LOCUS1838</name>
</gene>
<name>A0A3P6R7K4_DIBLA</name>
<dbReference type="Proteomes" id="UP000281553">
    <property type="component" value="Unassembled WGS sequence"/>
</dbReference>
<feature type="chain" id="PRO_5018032864" description="Glycosyl-hydrolase family 116 catalytic region domain-containing protein" evidence="1">
    <location>
        <begin position="19"/>
        <end position="148"/>
    </location>
</feature>
<dbReference type="AlphaFoldDB" id="A0A3P6R7K4"/>